<dbReference type="InterPro" id="IPR018376">
    <property type="entry name" value="Enoyl-CoA_hyd/isom_CS"/>
</dbReference>
<name>A0ABD6A801_9EURY</name>
<dbReference type="PANTHER" id="PTHR43802:SF1">
    <property type="entry name" value="IP11341P-RELATED"/>
    <property type="match status" value="1"/>
</dbReference>
<evidence type="ECO:0000313" key="3">
    <source>
        <dbReference type="EMBL" id="MFC7316726.1"/>
    </source>
</evidence>
<protein>
    <submittedName>
        <fullName evidence="3">Enoyl-CoA hydratase/isomerase family protein</fullName>
    </submittedName>
</protein>
<dbReference type="SUPFAM" id="SSF52096">
    <property type="entry name" value="ClpP/crotonase"/>
    <property type="match status" value="1"/>
</dbReference>
<keyword evidence="4" id="KW-1185">Reference proteome</keyword>
<dbReference type="RefSeq" id="WP_276304011.1">
    <property type="nucleotide sequence ID" value="NZ_CP119992.1"/>
</dbReference>
<evidence type="ECO:0000313" key="4">
    <source>
        <dbReference type="Proteomes" id="UP001596547"/>
    </source>
</evidence>
<dbReference type="AlphaFoldDB" id="A0ABD6A801"/>
<dbReference type="Pfam" id="PF00378">
    <property type="entry name" value="ECH_1"/>
    <property type="match status" value="1"/>
</dbReference>
<reference evidence="3 4" key="1">
    <citation type="journal article" date="2019" name="Int. J. Syst. Evol. Microbiol.">
        <title>The Global Catalogue of Microorganisms (GCM) 10K type strain sequencing project: providing services to taxonomists for standard genome sequencing and annotation.</title>
        <authorList>
            <consortium name="The Broad Institute Genomics Platform"/>
            <consortium name="The Broad Institute Genome Sequencing Center for Infectious Disease"/>
            <person name="Wu L."/>
            <person name="Ma J."/>
        </authorList>
    </citation>
    <scope>NUCLEOTIDE SEQUENCE [LARGE SCALE GENOMIC DNA]</scope>
    <source>
        <strain evidence="3 4">PSR21</strain>
    </source>
</reference>
<dbReference type="EMBL" id="JBHTBF010000002">
    <property type="protein sequence ID" value="MFC7316726.1"/>
    <property type="molecule type" value="Genomic_DNA"/>
</dbReference>
<dbReference type="PROSITE" id="PS00166">
    <property type="entry name" value="ENOYL_COA_HYDRATASE"/>
    <property type="match status" value="1"/>
</dbReference>
<dbReference type="InterPro" id="IPR029045">
    <property type="entry name" value="ClpP/crotonase-like_dom_sf"/>
</dbReference>
<comment type="similarity">
    <text evidence="1 2">Belongs to the enoyl-CoA hydratase/isomerase family.</text>
</comment>
<gene>
    <name evidence="3" type="ORF">ACFQPE_07965</name>
</gene>
<dbReference type="Proteomes" id="UP001596547">
    <property type="component" value="Unassembled WGS sequence"/>
</dbReference>
<comment type="caution">
    <text evidence="3">The sequence shown here is derived from an EMBL/GenBank/DDBJ whole genome shotgun (WGS) entry which is preliminary data.</text>
</comment>
<dbReference type="InterPro" id="IPR001753">
    <property type="entry name" value="Enoyl-CoA_hydra/iso"/>
</dbReference>
<dbReference type="Gene3D" id="3.90.226.10">
    <property type="entry name" value="2-enoyl-CoA Hydratase, Chain A, domain 1"/>
    <property type="match status" value="1"/>
</dbReference>
<accession>A0ABD6A801</accession>
<dbReference type="PANTHER" id="PTHR43802">
    <property type="entry name" value="ENOYL-COA HYDRATASE"/>
    <property type="match status" value="1"/>
</dbReference>
<organism evidence="3 4">
    <name type="scientific">Halomarina halobia</name>
    <dbReference type="NCBI Taxonomy" id="3033386"/>
    <lineage>
        <taxon>Archaea</taxon>
        <taxon>Methanobacteriati</taxon>
        <taxon>Methanobacteriota</taxon>
        <taxon>Stenosarchaea group</taxon>
        <taxon>Halobacteria</taxon>
        <taxon>Halobacteriales</taxon>
        <taxon>Natronomonadaceae</taxon>
        <taxon>Halomarina</taxon>
    </lineage>
</organism>
<dbReference type="CDD" id="cd06558">
    <property type="entry name" value="crotonase-like"/>
    <property type="match status" value="1"/>
</dbReference>
<dbReference type="GeneID" id="79316623"/>
<evidence type="ECO:0000256" key="2">
    <source>
        <dbReference type="RuleBase" id="RU003707"/>
    </source>
</evidence>
<evidence type="ECO:0000256" key="1">
    <source>
        <dbReference type="ARBA" id="ARBA00005254"/>
    </source>
</evidence>
<sequence>MIRTRDSDRIRTVTLDRPERRNALTEDGLDALSAAVADPPAPVVYLHGAGTAFCAGADLDAVAAVARESAANPDAAADFARRGQRVARAIEDSPAVVVAGIDGAARGGGVELALACDLRVATPEATFAETGVTFGLFGAWGGTHRLRRVLGEGNALDVSLSGRTIDAEEALRIGLVSRVREDPFAVAREIADNDPDALRELKPLVRGGSATVEEREAREAEAFARLVADHAEALGRGTGSG</sequence>
<proteinExistence type="inferred from homology"/>